<feature type="transmembrane region" description="Helical" evidence="1">
    <location>
        <begin position="48"/>
        <end position="68"/>
    </location>
</feature>
<dbReference type="eggNOG" id="ENOG502ZC42">
    <property type="taxonomic scope" value="Bacteria"/>
</dbReference>
<feature type="transmembrane region" description="Helical" evidence="1">
    <location>
        <begin position="250"/>
        <end position="272"/>
    </location>
</feature>
<proteinExistence type="predicted"/>
<reference evidence="2 3" key="1">
    <citation type="submission" date="2011-11" db="EMBL/GenBank/DDBJ databases">
        <title>The Noncontiguous Finished sequence of Saccharomonospora cyanea NA-134.</title>
        <authorList>
            <consortium name="US DOE Joint Genome Institute"/>
            <person name="Lucas S."/>
            <person name="Han J."/>
            <person name="Lapidus A."/>
            <person name="Cheng J.-F."/>
            <person name="Goodwin L."/>
            <person name="Pitluck S."/>
            <person name="Peters L."/>
            <person name="Ovchinnikova G."/>
            <person name="Lu M."/>
            <person name="Detter J.C."/>
            <person name="Han C."/>
            <person name="Tapia R."/>
            <person name="Land M."/>
            <person name="Hauser L."/>
            <person name="Kyrpides N."/>
            <person name="Ivanova N."/>
            <person name="Pagani I."/>
            <person name="Brambilla E.-M."/>
            <person name="Klenk H.-P."/>
            <person name="Woyke T."/>
        </authorList>
    </citation>
    <scope>NUCLEOTIDE SEQUENCE [LARGE SCALE GENOMIC DNA]</scope>
    <source>
        <strain evidence="2 3">NA-134</strain>
    </source>
</reference>
<organism evidence="2 3">
    <name type="scientific">Saccharomonospora cyanea NA-134</name>
    <dbReference type="NCBI Taxonomy" id="882082"/>
    <lineage>
        <taxon>Bacteria</taxon>
        <taxon>Bacillati</taxon>
        <taxon>Actinomycetota</taxon>
        <taxon>Actinomycetes</taxon>
        <taxon>Pseudonocardiales</taxon>
        <taxon>Pseudonocardiaceae</taxon>
        <taxon>Saccharomonospora</taxon>
    </lineage>
</organism>
<feature type="transmembrane region" description="Helical" evidence="1">
    <location>
        <begin position="118"/>
        <end position="138"/>
    </location>
</feature>
<dbReference type="STRING" id="882082.SaccyDRAFT_0667"/>
<feature type="transmembrane region" description="Helical" evidence="1">
    <location>
        <begin position="12"/>
        <end position="33"/>
    </location>
</feature>
<dbReference type="EMBL" id="CM001440">
    <property type="protein sequence ID" value="EHR59592.1"/>
    <property type="molecule type" value="Genomic_DNA"/>
</dbReference>
<gene>
    <name evidence="2" type="ORF">SaccyDRAFT_0667</name>
</gene>
<dbReference type="Proteomes" id="UP000002791">
    <property type="component" value="Chromosome"/>
</dbReference>
<feature type="transmembrane region" description="Helical" evidence="1">
    <location>
        <begin position="80"/>
        <end position="98"/>
    </location>
</feature>
<protein>
    <submittedName>
        <fullName evidence="2">Uncharacterized protein</fullName>
    </submittedName>
</protein>
<evidence type="ECO:0000313" key="2">
    <source>
        <dbReference type="EMBL" id="EHR59592.1"/>
    </source>
</evidence>
<keyword evidence="3" id="KW-1185">Reference proteome</keyword>
<sequence length="342" mass="36639">MKLDEYRDWHRPMLACAGVMVVMAVVSAVGLAVDDRLIAGAPAWLKPFKFAVSFAVYALSWAWLVSLLRTRRRLAHTLSTIVVAVILVEYAIITLQVVRGTRSHFNFSTSLDGSLFKLMGVSIAVMWIGTLVLTLLLLRTRIADTASRWAVRLGTVISLLGLSLGGLMVMPTPAQRASMGTDTFDGIIGAHSVGVPDGGPSMPITGWSTVGGDLRIPHFVGMHALQALPLLVMALTLLSRRWARLRDDAVRGRLLLVAGFFYGGVLVLVTWQALRGQPLTAPDVLTLTALAALVGAATVGTAWALRRTAVSGGDVSDVRDVRDVRDVADNGADEAPVLAGRR</sequence>
<dbReference type="RefSeq" id="WP_005453567.1">
    <property type="nucleotide sequence ID" value="NZ_CM001440.1"/>
</dbReference>
<dbReference type="HOGENOM" id="CLU_076890_0_0_11"/>
<feature type="transmembrane region" description="Helical" evidence="1">
    <location>
        <begin position="150"/>
        <end position="170"/>
    </location>
</feature>
<accession>H5XHY6</accession>
<keyword evidence="1" id="KW-1133">Transmembrane helix</keyword>
<feature type="transmembrane region" description="Helical" evidence="1">
    <location>
        <begin position="216"/>
        <end position="238"/>
    </location>
</feature>
<keyword evidence="1" id="KW-0812">Transmembrane</keyword>
<name>H5XHY6_9PSEU</name>
<feature type="transmembrane region" description="Helical" evidence="1">
    <location>
        <begin position="284"/>
        <end position="305"/>
    </location>
</feature>
<evidence type="ECO:0000256" key="1">
    <source>
        <dbReference type="SAM" id="Phobius"/>
    </source>
</evidence>
<keyword evidence="1" id="KW-0472">Membrane</keyword>
<evidence type="ECO:0000313" key="3">
    <source>
        <dbReference type="Proteomes" id="UP000002791"/>
    </source>
</evidence>
<dbReference type="AlphaFoldDB" id="H5XHY6"/>